<evidence type="ECO:0000256" key="4">
    <source>
        <dbReference type="ARBA" id="ARBA00015925"/>
    </source>
</evidence>
<comment type="similarity">
    <text evidence="3">Belongs to the LplA family.</text>
</comment>
<dbReference type="GO" id="GO:0017118">
    <property type="term" value="F:lipoyltransferase activity"/>
    <property type="evidence" value="ECO:0007669"/>
    <property type="project" value="TreeGrafter"/>
</dbReference>
<protein>
    <recommendedName>
        <fullName evidence="4">Putative lipoate-protein ligase A</fullName>
    </recommendedName>
</protein>
<dbReference type="NCBIfam" id="TIGR00545">
    <property type="entry name" value="lipoyltrans"/>
    <property type="match status" value="1"/>
</dbReference>
<dbReference type="InterPro" id="IPR004143">
    <property type="entry name" value="BPL_LPL_catalytic"/>
</dbReference>
<dbReference type="Pfam" id="PF21948">
    <property type="entry name" value="LplA-B_cat"/>
    <property type="match status" value="1"/>
</dbReference>
<accession>A0AAD4GKU1</accession>
<dbReference type="Proteomes" id="UP001194468">
    <property type="component" value="Unassembled WGS sequence"/>
</dbReference>
<dbReference type="AlphaFoldDB" id="A0AAD4GKU1"/>
<comment type="caution">
    <text evidence="6">The sequence shown here is derived from an EMBL/GenBank/DDBJ whole genome shotgun (WGS) entry which is preliminary data.</text>
</comment>
<comment type="pathway">
    <text evidence="2">Protein modification; protein lipoylation via exogenous pathway; protein N(6)-(lipoyl)lysine from lipoate: step 2/2.</text>
</comment>
<dbReference type="PANTHER" id="PTHR12561:SF3">
    <property type="entry name" value="LIPOYLTRANSFERASE 1, MITOCHONDRIAL"/>
    <property type="match status" value="1"/>
</dbReference>
<dbReference type="InterPro" id="IPR045864">
    <property type="entry name" value="aa-tRNA-synth_II/BPL/LPL"/>
</dbReference>
<dbReference type="GO" id="GO:0009249">
    <property type="term" value="P:protein lipoylation"/>
    <property type="evidence" value="ECO:0007669"/>
    <property type="project" value="InterPro"/>
</dbReference>
<evidence type="ECO:0000313" key="7">
    <source>
        <dbReference type="Proteomes" id="UP001194468"/>
    </source>
</evidence>
<sequence length="386" mass="43412">MLSLSRHGVHIHLSLFSLPHLSRLRVATLCRLRSHARTYAATPPTSLRPTHSIYVSNSMNPYFNLTFEDWLFRFRPPNTPLLLLYRDAPCVVIGRNQNPWKEVNLTTSAAKGIPWIRRRSGGGTVYHDLGNTNYSIHVPRTTFDRTATANVVVRAVRALGVDAYVNERNDICVAGEKVSGSAYKIVNNRAYHHGTMLISTQLDTLGDLLRTNKETMHTKGVASVRSPVRNLLQSSASATHEGFVDAVIESFRQEYAIDEQPCFVHETSQYLEDEYFKAGMSELRSWDWVYGQTPEFEYVISNTFHWGELTCTIHSRHGIILSCSFSFSPDVHLCPATRAGLGRLGGRLVGKRYAFVDDSEVVGSDDGDGTEGTGEIWNWLKREMCV</sequence>
<proteinExistence type="inferred from homology"/>
<dbReference type="Gene3D" id="3.30.930.10">
    <property type="entry name" value="Bira Bifunctional Protein, Domain 2"/>
    <property type="match status" value="1"/>
</dbReference>
<dbReference type="GO" id="GO:0005739">
    <property type="term" value="C:mitochondrion"/>
    <property type="evidence" value="ECO:0007669"/>
    <property type="project" value="TreeGrafter"/>
</dbReference>
<gene>
    <name evidence="6" type="ORF">L210DRAFT_2377354</name>
</gene>
<evidence type="ECO:0000256" key="2">
    <source>
        <dbReference type="ARBA" id="ARBA00005085"/>
    </source>
</evidence>
<evidence type="ECO:0000256" key="1">
    <source>
        <dbReference type="ARBA" id="ARBA00003253"/>
    </source>
</evidence>
<dbReference type="PROSITE" id="PS51733">
    <property type="entry name" value="BPL_LPL_CATALYTIC"/>
    <property type="match status" value="1"/>
</dbReference>
<evidence type="ECO:0000313" key="6">
    <source>
        <dbReference type="EMBL" id="KAF8450260.1"/>
    </source>
</evidence>
<dbReference type="Gene3D" id="3.30.390.50">
    <property type="entry name" value="CO dehydrogenase flavoprotein, C-terminal domain"/>
    <property type="match status" value="1"/>
</dbReference>
<dbReference type="InterPro" id="IPR004562">
    <property type="entry name" value="LipoylTrfase_LipoateP_Ligase"/>
</dbReference>
<dbReference type="EMBL" id="WHUW01000002">
    <property type="protein sequence ID" value="KAF8450260.1"/>
    <property type="molecule type" value="Genomic_DNA"/>
</dbReference>
<evidence type="ECO:0000256" key="3">
    <source>
        <dbReference type="ARBA" id="ARBA00008242"/>
    </source>
</evidence>
<reference evidence="6" key="1">
    <citation type="submission" date="2019-10" db="EMBL/GenBank/DDBJ databases">
        <authorList>
            <consortium name="DOE Joint Genome Institute"/>
            <person name="Kuo A."/>
            <person name="Miyauchi S."/>
            <person name="Kiss E."/>
            <person name="Drula E."/>
            <person name="Kohler A."/>
            <person name="Sanchez-Garcia M."/>
            <person name="Andreopoulos B."/>
            <person name="Barry K.W."/>
            <person name="Bonito G."/>
            <person name="Buee M."/>
            <person name="Carver A."/>
            <person name="Chen C."/>
            <person name="Cichocki N."/>
            <person name="Clum A."/>
            <person name="Culley D."/>
            <person name="Crous P.W."/>
            <person name="Fauchery L."/>
            <person name="Girlanda M."/>
            <person name="Hayes R."/>
            <person name="Keri Z."/>
            <person name="LaButti K."/>
            <person name="Lipzen A."/>
            <person name="Lombard V."/>
            <person name="Magnuson J."/>
            <person name="Maillard F."/>
            <person name="Morin E."/>
            <person name="Murat C."/>
            <person name="Nolan M."/>
            <person name="Ohm R."/>
            <person name="Pangilinan J."/>
            <person name="Pereira M."/>
            <person name="Perotto S."/>
            <person name="Peter M."/>
            <person name="Riley R."/>
            <person name="Sitrit Y."/>
            <person name="Stielow B."/>
            <person name="Szollosi G."/>
            <person name="Zifcakova L."/>
            <person name="Stursova M."/>
            <person name="Spatafora J.W."/>
            <person name="Tedersoo L."/>
            <person name="Vaario L.-M."/>
            <person name="Yamada A."/>
            <person name="Yan M."/>
            <person name="Wang P."/>
            <person name="Xu J."/>
            <person name="Bruns T."/>
            <person name="Baldrian P."/>
            <person name="Vilgalys R."/>
            <person name="Henrissat B."/>
            <person name="Grigoriev I.V."/>
            <person name="Hibbett D."/>
            <person name="Nagy L.G."/>
            <person name="Martin F.M."/>
        </authorList>
    </citation>
    <scope>NUCLEOTIDE SEQUENCE</scope>
    <source>
        <strain evidence="6">BED1</strain>
    </source>
</reference>
<organism evidence="6 7">
    <name type="scientific">Boletus edulis BED1</name>
    <dbReference type="NCBI Taxonomy" id="1328754"/>
    <lineage>
        <taxon>Eukaryota</taxon>
        <taxon>Fungi</taxon>
        <taxon>Dikarya</taxon>
        <taxon>Basidiomycota</taxon>
        <taxon>Agaricomycotina</taxon>
        <taxon>Agaricomycetes</taxon>
        <taxon>Agaricomycetidae</taxon>
        <taxon>Boletales</taxon>
        <taxon>Boletineae</taxon>
        <taxon>Boletaceae</taxon>
        <taxon>Boletoideae</taxon>
        <taxon>Boletus</taxon>
    </lineage>
</organism>
<comment type="function">
    <text evidence="1">Catalyzes both the ATP-dependent activation of exogenously supplied lipoate to lipoyl-AMP and the transfer of the activated lipoyl onto the lipoyl domains of lipoate-dependent enzymes.</text>
</comment>
<reference evidence="6" key="2">
    <citation type="journal article" date="2020" name="Nat. Commun.">
        <title>Large-scale genome sequencing of mycorrhizal fungi provides insights into the early evolution of symbiotic traits.</title>
        <authorList>
            <person name="Miyauchi S."/>
            <person name="Kiss E."/>
            <person name="Kuo A."/>
            <person name="Drula E."/>
            <person name="Kohler A."/>
            <person name="Sanchez-Garcia M."/>
            <person name="Morin E."/>
            <person name="Andreopoulos B."/>
            <person name="Barry K.W."/>
            <person name="Bonito G."/>
            <person name="Buee M."/>
            <person name="Carver A."/>
            <person name="Chen C."/>
            <person name="Cichocki N."/>
            <person name="Clum A."/>
            <person name="Culley D."/>
            <person name="Crous P.W."/>
            <person name="Fauchery L."/>
            <person name="Girlanda M."/>
            <person name="Hayes R.D."/>
            <person name="Keri Z."/>
            <person name="LaButti K."/>
            <person name="Lipzen A."/>
            <person name="Lombard V."/>
            <person name="Magnuson J."/>
            <person name="Maillard F."/>
            <person name="Murat C."/>
            <person name="Nolan M."/>
            <person name="Ohm R.A."/>
            <person name="Pangilinan J."/>
            <person name="Pereira M.F."/>
            <person name="Perotto S."/>
            <person name="Peter M."/>
            <person name="Pfister S."/>
            <person name="Riley R."/>
            <person name="Sitrit Y."/>
            <person name="Stielow J.B."/>
            <person name="Szollosi G."/>
            <person name="Zifcakova L."/>
            <person name="Stursova M."/>
            <person name="Spatafora J.W."/>
            <person name="Tedersoo L."/>
            <person name="Vaario L.M."/>
            <person name="Yamada A."/>
            <person name="Yan M."/>
            <person name="Wang P."/>
            <person name="Xu J."/>
            <person name="Bruns T."/>
            <person name="Baldrian P."/>
            <person name="Vilgalys R."/>
            <person name="Dunand C."/>
            <person name="Henrissat B."/>
            <person name="Grigoriev I.V."/>
            <person name="Hibbett D."/>
            <person name="Nagy L.G."/>
            <person name="Martin F.M."/>
        </authorList>
    </citation>
    <scope>NUCLEOTIDE SEQUENCE</scope>
    <source>
        <strain evidence="6">BED1</strain>
    </source>
</reference>
<dbReference type="SUPFAM" id="SSF55681">
    <property type="entry name" value="Class II aaRS and biotin synthetases"/>
    <property type="match status" value="1"/>
</dbReference>
<feature type="domain" description="BPL/LPL catalytic" evidence="5">
    <location>
        <begin position="76"/>
        <end position="259"/>
    </location>
</feature>
<evidence type="ECO:0000259" key="5">
    <source>
        <dbReference type="PROSITE" id="PS51733"/>
    </source>
</evidence>
<dbReference type="CDD" id="cd16443">
    <property type="entry name" value="LplA"/>
    <property type="match status" value="1"/>
</dbReference>
<name>A0AAD4GKU1_BOLED</name>
<keyword evidence="7" id="KW-1185">Reference proteome</keyword>
<dbReference type="PANTHER" id="PTHR12561">
    <property type="entry name" value="LIPOATE-PROTEIN LIGASE"/>
    <property type="match status" value="1"/>
</dbReference>